<dbReference type="PANTHER" id="PTHR11695">
    <property type="entry name" value="ALCOHOL DEHYDROGENASE RELATED"/>
    <property type="match status" value="1"/>
</dbReference>
<dbReference type="EMBL" id="WHJG01000011">
    <property type="protein sequence ID" value="NHZ80185.1"/>
    <property type="molecule type" value="Genomic_DNA"/>
</dbReference>
<sequence>MTGKDARLYTAIMRVDLFNNAVMTLLSAGVRRKARQRGASYAFLFMRAEGKQLGEIASLIDGGQIGAVIDRIFPFDETNAALDYVEAGRAKGKVVIKVS</sequence>
<dbReference type="InterPro" id="IPR050700">
    <property type="entry name" value="YIM1/Zinc_Alcohol_DH_Fams"/>
</dbReference>
<organism evidence="1 2">
    <name type="scientific">Massilia frigida</name>
    <dbReference type="NCBI Taxonomy" id="2609281"/>
    <lineage>
        <taxon>Bacteria</taxon>
        <taxon>Pseudomonadati</taxon>
        <taxon>Pseudomonadota</taxon>
        <taxon>Betaproteobacteria</taxon>
        <taxon>Burkholderiales</taxon>
        <taxon>Oxalobacteraceae</taxon>
        <taxon>Telluria group</taxon>
        <taxon>Massilia</taxon>
    </lineage>
</organism>
<evidence type="ECO:0000313" key="1">
    <source>
        <dbReference type="EMBL" id="NHZ80185.1"/>
    </source>
</evidence>
<gene>
    <name evidence="1" type="ORF">F2P44_13000</name>
</gene>
<comment type="caution">
    <text evidence="1">The sequence shown here is derived from an EMBL/GenBank/DDBJ whole genome shotgun (WGS) entry which is preliminary data.</text>
</comment>
<evidence type="ECO:0000313" key="2">
    <source>
        <dbReference type="Proteomes" id="UP000621455"/>
    </source>
</evidence>
<dbReference type="Gene3D" id="3.90.180.10">
    <property type="entry name" value="Medium-chain alcohol dehydrogenases, catalytic domain"/>
    <property type="match status" value="1"/>
</dbReference>
<reference evidence="1 2" key="1">
    <citation type="submission" date="2019-10" db="EMBL/GenBank/DDBJ databases">
        <title>Taxonomy of Antarctic Massilia spp.: description of Massilia rubra sp. nov., Massilia aquatica sp. nov., Massilia mucilaginosa sp. nov., Massilia frigida sp. nov. isolated from streams, lakes and regoliths.</title>
        <authorList>
            <person name="Holochova P."/>
            <person name="Sedlacek I."/>
            <person name="Kralova S."/>
            <person name="Maslanova I."/>
            <person name="Busse H.-J."/>
            <person name="Stankova E."/>
            <person name="Vrbovska V."/>
            <person name="Kovarovic V."/>
            <person name="Bartak M."/>
            <person name="Svec P."/>
            <person name="Pantucek R."/>
        </authorList>
    </citation>
    <scope>NUCLEOTIDE SEQUENCE [LARGE SCALE GENOMIC DNA]</scope>
    <source>
        <strain evidence="1 2">CCM 8695</strain>
    </source>
</reference>
<accession>A0ABX0NH97</accession>
<keyword evidence="2" id="KW-1185">Reference proteome</keyword>
<name>A0ABX0NH97_9BURK</name>
<dbReference type="PANTHER" id="PTHR11695:SF294">
    <property type="entry name" value="RETICULON-4-INTERACTING PROTEIN 1, MITOCHONDRIAL"/>
    <property type="match status" value="1"/>
</dbReference>
<dbReference type="Proteomes" id="UP000621455">
    <property type="component" value="Unassembled WGS sequence"/>
</dbReference>
<proteinExistence type="predicted"/>
<protein>
    <submittedName>
        <fullName evidence="1">Zinc-binding dehydrogenase</fullName>
    </submittedName>
</protein>
<dbReference type="Pfam" id="PF13602">
    <property type="entry name" value="ADH_zinc_N_2"/>
    <property type="match status" value="1"/>
</dbReference>
<dbReference type="Gene3D" id="3.40.50.720">
    <property type="entry name" value="NAD(P)-binding Rossmann-like Domain"/>
    <property type="match status" value="1"/>
</dbReference>